<protein>
    <submittedName>
        <fullName evidence="2">Uncharacterized protein</fullName>
    </submittedName>
</protein>
<proteinExistence type="predicted"/>
<sequence length="152" mass="16929">MFRRADGNEERFGELSLNDDVKIVRVPPSMLIAPTERSENVDEVTDVVVFTTTNAPNDQEHSKSSKFEFTEEDGESPVIEQDSSVRRPSTTRRNTTEEESIKTTSTSFIHTRLDNTSIIPSPFSSDNHSDEPDEGDTISSGFVEGPDRTTTS</sequence>
<evidence type="ECO:0000313" key="3">
    <source>
        <dbReference type="Proteomes" id="UP001281761"/>
    </source>
</evidence>
<reference evidence="2 3" key="1">
    <citation type="journal article" date="2022" name="bioRxiv">
        <title>Genomics of Preaxostyla Flagellates Illuminates Evolutionary Transitions and the Path Towards Mitochondrial Loss.</title>
        <authorList>
            <person name="Novak L.V.F."/>
            <person name="Treitli S.C."/>
            <person name="Pyrih J."/>
            <person name="Halakuc P."/>
            <person name="Pipaliya S.V."/>
            <person name="Vacek V."/>
            <person name="Brzon O."/>
            <person name="Soukal P."/>
            <person name="Eme L."/>
            <person name="Dacks J.B."/>
            <person name="Karnkowska A."/>
            <person name="Elias M."/>
            <person name="Hampl V."/>
        </authorList>
    </citation>
    <scope>NUCLEOTIDE SEQUENCE [LARGE SCALE GENOMIC DNA]</scope>
    <source>
        <strain evidence="2">NAU3</strain>
        <tissue evidence="2">Gut</tissue>
    </source>
</reference>
<dbReference type="EMBL" id="JARBJD010000128">
    <property type="protein sequence ID" value="KAK2950883.1"/>
    <property type="molecule type" value="Genomic_DNA"/>
</dbReference>
<feature type="region of interest" description="Disordered" evidence="1">
    <location>
        <begin position="53"/>
        <end position="152"/>
    </location>
</feature>
<organism evidence="2 3">
    <name type="scientific">Blattamonas nauphoetae</name>
    <dbReference type="NCBI Taxonomy" id="2049346"/>
    <lineage>
        <taxon>Eukaryota</taxon>
        <taxon>Metamonada</taxon>
        <taxon>Preaxostyla</taxon>
        <taxon>Oxymonadida</taxon>
        <taxon>Blattamonas</taxon>
    </lineage>
</organism>
<dbReference type="Proteomes" id="UP001281761">
    <property type="component" value="Unassembled WGS sequence"/>
</dbReference>
<gene>
    <name evidence="2" type="ORF">BLNAU_14185</name>
</gene>
<comment type="caution">
    <text evidence="2">The sequence shown here is derived from an EMBL/GenBank/DDBJ whole genome shotgun (WGS) entry which is preliminary data.</text>
</comment>
<feature type="compositionally biased region" description="Polar residues" evidence="1">
    <location>
        <begin position="114"/>
        <end position="126"/>
    </location>
</feature>
<feature type="compositionally biased region" description="Basic and acidic residues" evidence="1">
    <location>
        <begin position="58"/>
        <end position="69"/>
    </location>
</feature>
<keyword evidence="3" id="KW-1185">Reference proteome</keyword>
<name>A0ABQ9XHU1_9EUKA</name>
<accession>A0ABQ9XHU1</accession>
<evidence type="ECO:0000256" key="1">
    <source>
        <dbReference type="SAM" id="MobiDB-lite"/>
    </source>
</evidence>
<evidence type="ECO:0000313" key="2">
    <source>
        <dbReference type="EMBL" id="KAK2950883.1"/>
    </source>
</evidence>